<proteinExistence type="predicted"/>
<evidence type="ECO:0008006" key="3">
    <source>
        <dbReference type="Google" id="ProtNLM"/>
    </source>
</evidence>
<dbReference type="InterPro" id="IPR019292">
    <property type="entry name" value="McrC"/>
</dbReference>
<dbReference type="Proteomes" id="UP000266005">
    <property type="component" value="Unassembled WGS sequence"/>
</dbReference>
<evidence type="ECO:0000313" key="2">
    <source>
        <dbReference type="Proteomes" id="UP000266005"/>
    </source>
</evidence>
<gene>
    <name evidence="1" type="ORF">D1627_02020</name>
</gene>
<dbReference type="Pfam" id="PF10117">
    <property type="entry name" value="McrBC"/>
    <property type="match status" value="1"/>
</dbReference>
<dbReference type="PANTHER" id="PTHR38733">
    <property type="entry name" value="PROTEIN MCRC"/>
    <property type="match status" value="1"/>
</dbReference>
<dbReference type="InterPro" id="IPR011604">
    <property type="entry name" value="PDDEXK-like_dom_sf"/>
</dbReference>
<keyword evidence="2" id="KW-1185">Reference proteome</keyword>
<evidence type="ECO:0000313" key="1">
    <source>
        <dbReference type="EMBL" id="RIJ42654.1"/>
    </source>
</evidence>
<accession>A0A399SHZ3</accession>
<comment type="caution">
    <text evidence="1">The sequence shown here is derived from an EMBL/GenBank/DDBJ whole genome shotgun (WGS) entry which is preliminary data.</text>
</comment>
<dbReference type="Gene3D" id="3.90.320.10">
    <property type="match status" value="1"/>
</dbReference>
<dbReference type="PANTHER" id="PTHR38733:SF1">
    <property type="entry name" value="TYPE IV METHYL-DIRECTED RESTRICTION ENZYME ECOKMCRBC"/>
    <property type="match status" value="1"/>
</dbReference>
<sequence length="470" mass="55235">MEVTVPVNNHYYENSFFSENDLKNRFGTRGKKFEAQKNRLFSSVFELTTHHSNLKKLKLFGFKDLKGKKEEERLILKLYSKEHLGGEKQYIVQTGLYAGVIYHKGCKFNITTRYGDAFLRRMLNFVNDIYIDNQKTPSSKNQKVNDFEFIIAYLFIQSFEKAAVLGLPHEYQTLTQKSNKVRGKVDINTYIKTNIPFRGSITSTYREQVYIQEVVDVLYLTCKKLESKFGREIHRRLLSITQLLKQHYSGRFTSKDTILKAKSHRALHNPMYASFRKVLEYAEIILLQLELDANEEQNRLETYGFLFDISQLFELYLEKLLSKHFSEWDVNSQEELPLYKSMFYGRRMFPDIVMKHKSSGKIAVFDAKFKTMRMLKDDLDRSDFYQIHTYMHYYGSNVMIGGLIYPLSEQLNSAKAHSESLFGNNERKETKFIVDGVHVSDDMDMSHLIQQEDIFLSRLGKNLVHADYLD</sequence>
<dbReference type="RefSeq" id="WP_119430536.1">
    <property type="nucleotide sequence ID" value="NZ_QWGE01000001.1"/>
</dbReference>
<name>A0A399SHZ3_9BACT</name>
<dbReference type="OrthoDB" id="5366176at2"/>
<dbReference type="AlphaFoldDB" id="A0A399SHZ3"/>
<dbReference type="EMBL" id="QWGE01000001">
    <property type="protein sequence ID" value="RIJ42654.1"/>
    <property type="molecule type" value="Genomic_DNA"/>
</dbReference>
<protein>
    <recommendedName>
        <fullName evidence="3">Restriction endonuclease</fullName>
    </recommendedName>
</protein>
<organism evidence="1 2">
    <name type="scientific">Pontibacter oryzae</name>
    <dbReference type="NCBI Taxonomy" id="2304593"/>
    <lineage>
        <taxon>Bacteria</taxon>
        <taxon>Pseudomonadati</taxon>
        <taxon>Bacteroidota</taxon>
        <taxon>Cytophagia</taxon>
        <taxon>Cytophagales</taxon>
        <taxon>Hymenobacteraceae</taxon>
        <taxon>Pontibacter</taxon>
    </lineage>
</organism>
<reference evidence="2" key="1">
    <citation type="submission" date="2018-08" db="EMBL/GenBank/DDBJ databases">
        <title>Mucilaginibacter sp. MYSH2.</title>
        <authorList>
            <person name="Seo T."/>
        </authorList>
    </citation>
    <scope>NUCLEOTIDE SEQUENCE [LARGE SCALE GENOMIC DNA]</scope>
    <source>
        <strain evidence="2">KIRAN</strain>
    </source>
</reference>